<dbReference type="InterPro" id="IPR018849">
    <property type="entry name" value="Urb2/Npa2_C"/>
</dbReference>
<dbReference type="PANTHER" id="PTHR15682:SF2">
    <property type="entry name" value="UNHEALTHY RIBOSOME BIOGENESIS PROTEIN 2 HOMOLOG"/>
    <property type="match status" value="1"/>
</dbReference>
<organism evidence="3 4">
    <name type="scientific">Parthenolecanium corni</name>
    <dbReference type="NCBI Taxonomy" id="536013"/>
    <lineage>
        <taxon>Eukaryota</taxon>
        <taxon>Metazoa</taxon>
        <taxon>Ecdysozoa</taxon>
        <taxon>Arthropoda</taxon>
        <taxon>Hexapoda</taxon>
        <taxon>Insecta</taxon>
        <taxon>Pterygota</taxon>
        <taxon>Neoptera</taxon>
        <taxon>Paraneoptera</taxon>
        <taxon>Hemiptera</taxon>
        <taxon>Sternorrhyncha</taxon>
        <taxon>Coccoidea</taxon>
        <taxon>Coccidae</taxon>
        <taxon>Parthenolecanium</taxon>
    </lineage>
</organism>
<protein>
    <recommendedName>
        <fullName evidence="2">Nucleolar 27S pre-rRNA processing Urb2/Npa2 C-terminal domain-containing protein</fullName>
    </recommendedName>
</protein>
<dbReference type="Proteomes" id="UP001367676">
    <property type="component" value="Unassembled WGS sequence"/>
</dbReference>
<dbReference type="EMBL" id="JBBCAQ010000004">
    <property type="protein sequence ID" value="KAK7604094.1"/>
    <property type="molecule type" value="Genomic_DNA"/>
</dbReference>
<keyword evidence="4" id="KW-1185">Reference proteome</keyword>
<evidence type="ECO:0000259" key="2">
    <source>
        <dbReference type="Pfam" id="PF10441"/>
    </source>
</evidence>
<dbReference type="Pfam" id="PF10441">
    <property type="entry name" value="Urb2"/>
    <property type="match status" value="1"/>
</dbReference>
<dbReference type="GO" id="GO:0042254">
    <property type="term" value="P:ribosome biogenesis"/>
    <property type="evidence" value="ECO:0007669"/>
    <property type="project" value="TreeGrafter"/>
</dbReference>
<accession>A0AAN9U1V2</accession>
<comment type="caution">
    <text evidence="3">The sequence shown here is derived from an EMBL/GenBank/DDBJ whole genome shotgun (WGS) entry which is preliminary data.</text>
</comment>
<dbReference type="PANTHER" id="PTHR15682">
    <property type="entry name" value="UNHEALTHY RIBOSOME BIOGENESIS PROTEIN 2 HOMOLOG"/>
    <property type="match status" value="1"/>
</dbReference>
<feature type="domain" description="Nucleolar 27S pre-rRNA processing Urb2/Npa2 C-terminal" evidence="2">
    <location>
        <begin position="1139"/>
        <end position="1307"/>
    </location>
</feature>
<evidence type="ECO:0000256" key="1">
    <source>
        <dbReference type="SAM" id="Coils"/>
    </source>
</evidence>
<dbReference type="GO" id="GO:0005730">
    <property type="term" value="C:nucleolus"/>
    <property type="evidence" value="ECO:0007669"/>
    <property type="project" value="TreeGrafter"/>
</dbReference>
<feature type="coiled-coil region" evidence="1">
    <location>
        <begin position="759"/>
        <end position="786"/>
    </location>
</feature>
<reference evidence="3 4" key="1">
    <citation type="submission" date="2024-03" db="EMBL/GenBank/DDBJ databases">
        <title>Adaptation during the transition from Ophiocordyceps entomopathogen to insect associate is accompanied by gene loss and intensified selection.</title>
        <authorList>
            <person name="Ward C.M."/>
            <person name="Onetto C.A."/>
            <person name="Borneman A.R."/>
        </authorList>
    </citation>
    <scope>NUCLEOTIDE SEQUENCE [LARGE SCALE GENOMIC DNA]</scope>
    <source>
        <strain evidence="3">AWRI1</strain>
        <tissue evidence="3">Single Adult Female</tissue>
    </source>
</reference>
<keyword evidence="1" id="KW-0175">Coiled coil</keyword>
<gene>
    <name evidence="3" type="ORF">V9T40_004367</name>
</gene>
<proteinExistence type="predicted"/>
<evidence type="ECO:0000313" key="4">
    <source>
        <dbReference type="Proteomes" id="UP001367676"/>
    </source>
</evidence>
<name>A0AAN9U1V2_9HEMI</name>
<evidence type="ECO:0000313" key="3">
    <source>
        <dbReference type="EMBL" id="KAK7604094.1"/>
    </source>
</evidence>
<sequence length="1308" mass="150075">MASANGSVADFLTNDSHSIEDRLKVSLSIFTTNMHTFSSRVAVLEWMKTKLRLGMSPEEQKLLYAVLKQCISSTSEISFQPQLISNLWEILLSTEETSAEIFDCFLAVLQNGHFVKYFVFHADELVNIVVQYVDKLKQAEIEVEVKVSGYRIIVHTISRVNCNTLVDNNLKLLFVELLMEPLAVIYNDLKNNLRASDFDVMSVETLVYEVLFKSTDFRKAFLRNLLEASPSNDSDLDRLAVAIIKKVQEYPTFLRPQILPTSYSLLLSGFLSCSPKNEDILKLHVALNSFIYVRPVPIDENNDKCVLLQENISTVIELTKLLLVHDLPLETEWKFTFSTWLSALIDAVLNKIETTITSQLVNLLKHLLAFSPVLVEDNVKKLTKSVMLSKKYGQDVLRAHTDFCLYVLNVHVRLNRIHKLISALLMTIKENLLNLEIENIPDKFDVFPAEVFDSIQTAVTNLPSTVQNVALLNTLFFHLENDCIVTLELDTSKEVDTRWLLLYDIICFLISRFIRGTRVVDHSVPDVVKTKFVSLMESLAALLGRFGKAIISKSHVPQLCECFLHLCLVWGDMQMLFLIYETQPRKVPKQVGTVGKAPTNLVYLHPYLSDFHWKTLAQRVVNFGGESCVNLLNDLVLQKINAIPYLEDEVQGPYVENAYDDGPSVVCAQYLMNHASPGWLFAHVSEFVHLLKPAEVLMLSKTLISHCQQCDEREISTLLSADFREVRSLVVAMLCYTFYSLSKKFACHHLKEMKRMLRRIDYEEMLKAEEQDLEAVQAVKEKLVEISSFLSTDFVHTNANIPGDSFKTDLYILNNLPVRYLHRENKTLACLLTLSLMKNLVRLRFVNYRASDILLQSCKLLQSTDIPDSVDCGKLLAWFYHGLKETPYCDLILKSICRATKKYGCGVDRVIEIVKAVHQENRTDVFIESKSESVDLLTSYLVNFEKFRKRRLEESDVTNKLQNLCFEHFDEIFSSSPENDDRGEKQLALFTLLLRQALTDKNEEHLELLLNRLPHYIETCEQFLNASSRTFSKFIFILLKYHHTLEAYLPDDFFINIWSEFFYCLENDVISILTRVAVFEDYSEMMDILLANTDLYSRQSMKTLKSSVKYGKLSSIHRLKQSKYTSKRRSCIPLHYEVIDLFFDLITSITSSRCDELSILSDCVELLFVFCAVRAKFLLDRIPSFYLCYKSLFLCIVRKCKIEEGNDPVVMATAAHKMEKLTDSLVTNRKDFSKTAISAIADFLGVIATVNVIEAAKNHVKNVIYCWIGICDSHGLQYLSSTLPSTSQTLFKQYWAEYNKYHKFSGKV</sequence>
<dbReference type="InterPro" id="IPR052609">
    <property type="entry name" value="Ribosome_Biogenesis_Reg"/>
</dbReference>